<reference evidence="1 2" key="1">
    <citation type="submission" date="2020-08" db="EMBL/GenBank/DDBJ databases">
        <title>Genomic Encyclopedia of Type Strains, Phase IV (KMG-IV): sequencing the most valuable type-strain genomes for metagenomic binning, comparative biology and taxonomic classification.</title>
        <authorList>
            <person name="Goeker M."/>
        </authorList>
    </citation>
    <scope>NUCLEOTIDE SEQUENCE [LARGE SCALE GENOMIC DNA]</scope>
    <source>
        <strain evidence="1 2">YIM 65646</strain>
    </source>
</reference>
<dbReference type="Proteomes" id="UP000548476">
    <property type="component" value="Unassembled WGS sequence"/>
</dbReference>
<keyword evidence="2" id="KW-1185">Reference proteome</keyword>
<protein>
    <submittedName>
        <fullName evidence="1">Uncharacterized protein</fullName>
    </submittedName>
</protein>
<evidence type="ECO:0000313" key="1">
    <source>
        <dbReference type="EMBL" id="MBB6038700.1"/>
    </source>
</evidence>
<organism evidence="1 2">
    <name type="scientific">Phytomonospora endophytica</name>
    <dbReference type="NCBI Taxonomy" id="714109"/>
    <lineage>
        <taxon>Bacteria</taxon>
        <taxon>Bacillati</taxon>
        <taxon>Actinomycetota</taxon>
        <taxon>Actinomycetes</taxon>
        <taxon>Micromonosporales</taxon>
        <taxon>Micromonosporaceae</taxon>
        <taxon>Phytomonospora</taxon>
    </lineage>
</organism>
<name>A0A841G3K8_9ACTN</name>
<evidence type="ECO:0000313" key="2">
    <source>
        <dbReference type="Proteomes" id="UP000548476"/>
    </source>
</evidence>
<accession>A0A841G3K8</accession>
<comment type="caution">
    <text evidence="1">The sequence shown here is derived from an EMBL/GenBank/DDBJ whole genome shotgun (WGS) entry which is preliminary data.</text>
</comment>
<proteinExistence type="predicted"/>
<gene>
    <name evidence="1" type="ORF">HNR73_006586</name>
</gene>
<dbReference type="AlphaFoldDB" id="A0A841G3K8"/>
<sequence>MTERQRRWQILIEELMGGGQAMVWRPRLIERTYPHPEPARQAAYTLAHEHEPRHPFSKGRRTVLCVDENSFLVVIEGATIEAHFKVNVAEVVSVVD</sequence>
<dbReference type="RefSeq" id="WP_184791488.1">
    <property type="nucleotide sequence ID" value="NZ_BONT01000060.1"/>
</dbReference>
<dbReference type="EMBL" id="JACHGT010000018">
    <property type="protein sequence ID" value="MBB6038700.1"/>
    <property type="molecule type" value="Genomic_DNA"/>
</dbReference>